<organism evidence="9 10">
    <name type="scientific">Rubellicoccus peritrichatus</name>
    <dbReference type="NCBI Taxonomy" id="3080537"/>
    <lineage>
        <taxon>Bacteria</taxon>
        <taxon>Pseudomonadati</taxon>
        <taxon>Verrucomicrobiota</taxon>
        <taxon>Opitutia</taxon>
        <taxon>Puniceicoccales</taxon>
        <taxon>Cerasicoccaceae</taxon>
        <taxon>Rubellicoccus</taxon>
    </lineage>
</organism>
<evidence type="ECO:0000259" key="7">
    <source>
        <dbReference type="SMART" id="SM00282"/>
    </source>
</evidence>
<dbReference type="SMART" id="SM00560">
    <property type="entry name" value="LamGL"/>
    <property type="match status" value="1"/>
</dbReference>
<dbReference type="PANTHER" id="PTHR10628">
    <property type="entry name" value="SIALIDASE"/>
    <property type="match status" value="1"/>
</dbReference>
<comment type="catalytic activity">
    <reaction evidence="1">
        <text>Hydrolysis of alpha-(2-&gt;3)-, alpha-(2-&gt;6)-, alpha-(2-&gt;8)- glycosidic linkages of terminal sialic acid residues in oligosaccharides, glycoproteins, glycolipids, colominic acid and synthetic substrates.</text>
        <dbReference type="EC" id="3.2.1.18"/>
    </reaction>
</comment>
<sequence length="744" mass="81573">MIRFAFRLVTFSVLFSFSANGQEFEQQPLFVAGTEGYTFFRIPAVVRSNADVLLAFCEGRVDSISDSGNIDIVMRRSFDGGLTWEALTVVTDDGENTIGNPAPVVDRITGDIFLLSTGNLGTDAEPTIVDGTSEDSRRVYIQKSEDDGQTWSSPVEITSSVKQSNWRWYATGPVHGIQLERGDHAGRLIIPCDHSTDLETFGSHIIYSDDHGASWSIGGAIGEENNLKPNECVAVELVDSRLYLNARDQASRKRRIISYSSDSGVTFSAPVQDDKLIEKRTQGSAIRYSATDQGDAENVILFSNPASTYTRKDLTVRRSYDETTTWDEGKIIHKGFAAYSDMVIMDNGKIGLLYECGENSFHEFLYFAVFDLAYLDVPNPTPSSAYWRLNEQAAGSAASLTAAAILDSYPDGDGFNMTVEGPINYTAGDSNYGGKPALAFEGTQRLSILDSDTSHKLDFGRNDSFTLEASIRVPADSGLTGLIVGKDFAANAPSWWFRVQGGKLRFLVSDGPQEPNVMTPQKIDDGEWHHVAAVLDRSAKTMSIYVDYALAVSGTDTTVSSLHNSKAITIGMANTGGTRFNGDIDFVRISNSALAPEDFIPQDHDGDGLPTTWETQHGLDPYDDGTIFAVNGASGDLDNDAKSNFLEYALGFDPAVATVSSTLMDATYEENRYTVTYSRSRQLSNVDYRIETSADLVNWTDVTSTYTQTFTAIENKVESITLQNPNKDSSSIRFVRMNILNLDE</sequence>
<dbReference type="EC" id="3.2.1.18" evidence="3"/>
<evidence type="ECO:0000256" key="2">
    <source>
        <dbReference type="ARBA" id="ARBA00009348"/>
    </source>
</evidence>
<dbReference type="Pfam" id="PF13385">
    <property type="entry name" value="Laminin_G_3"/>
    <property type="match status" value="1"/>
</dbReference>
<dbReference type="GO" id="GO:0006689">
    <property type="term" value="P:ganglioside catabolic process"/>
    <property type="evidence" value="ECO:0007669"/>
    <property type="project" value="TreeGrafter"/>
</dbReference>
<dbReference type="Gene3D" id="2.120.10.10">
    <property type="match status" value="1"/>
</dbReference>
<proteinExistence type="inferred from homology"/>
<dbReference type="GO" id="GO:0009313">
    <property type="term" value="P:oligosaccharide catabolic process"/>
    <property type="evidence" value="ECO:0007669"/>
    <property type="project" value="TreeGrafter"/>
</dbReference>
<protein>
    <recommendedName>
        <fullName evidence="3">exo-alpha-sialidase</fullName>
        <ecNumber evidence="3">3.2.1.18</ecNumber>
    </recommendedName>
</protein>
<dbReference type="SMART" id="SM00282">
    <property type="entry name" value="LamG"/>
    <property type="match status" value="1"/>
</dbReference>
<name>A0AAQ3L8L3_9BACT</name>
<dbReference type="InterPro" id="IPR011040">
    <property type="entry name" value="Sialidase"/>
</dbReference>
<dbReference type="EMBL" id="CP136920">
    <property type="protein sequence ID" value="WOO41654.1"/>
    <property type="molecule type" value="Genomic_DNA"/>
</dbReference>
<evidence type="ECO:0000256" key="1">
    <source>
        <dbReference type="ARBA" id="ARBA00000427"/>
    </source>
</evidence>
<dbReference type="Pfam" id="PF13088">
    <property type="entry name" value="BNR_2"/>
    <property type="match status" value="1"/>
</dbReference>
<feature type="chain" id="PRO_5042985678" description="exo-alpha-sialidase" evidence="6">
    <location>
        <begin position="22"/>
        <end position="744"/>
    </location>
</feature>
<dbReference type="KEGG" id="puo:RZN69_01040"/>
<evidence type="ECO:0000313" key="10">
    <source>
        <dbReference type="Proteomes" id="UP001304300"/>
    </source>
</evidence>
<reference evidence="9 10" key="1">
    <citation type="submission" date="2023-10" db="EMBL/GenBank/DDBJ databases">
        <title>Rubellicoccus peritrichatus gen. nov., sp. nov., isolated from an algae of coral reef tank.</title>
        <authorList>
            <person name="Luo J."/>
        </authorList>
    </citation>
    <scope>NUCLEOTIDE SEQUENCE [LARGE SCALE GENOMIC DNA]</scope>
    <source>
        <strain evidence="9 10">CR14</strain>
    </source>
</reference>
<dbReference type="GO" id="GO:0016020">
    <property type="term" value="C:membrane"/>
    <property type="evidence" value="ECO:0007669"/>
    <property type="project" value="TreeGrafter"/>
</dbReference>
<evidence type="ECO:0000256" key="3">
    <source>
        <dbReference type="ARBA" id="ARBA00012733"/>
    </source>
</evidence>
<dbReference type="InterPro" id="IPR001791">
    <property type="entry name" value="Laminin_G"/>
</dbReference>
<evidence type="ECO:0000256" key="4">
    <source>
        <dbReference type="ARBA" id="ARBA00022729"/>
    </source>
</evidence>
<dbReference type="CDD" id="cd00110">
    <property type="entry name" value="LamG"/>
    <property type="match status" value="1"/>
</dbReference>
<dbReference type="AlphaFoldDB" id="A0AAQ3L8L3"/>
<dbReference type="InterPro" id="IPR026856">
    <property type="entry name" value="Sialidase_fam"/>
</dbReference>
<feature type="domain" description="LamG-like jellyroll fold" evidence="8">
    <location>
        <begin position="463"/>
        <end position="597"/>
    </location>
</feature>
<dbReference type="CDD" id="cd15482">
    <property type="entry name" value="Sialidase_non-viral"/>
    <property type="match status" value="1"/>
</dbReference>
<accession>A0AAQ3L8L3</accession>
<dbReference type="PANTHER" id="PTHR10628:SF30">
    <property type="entry name" value="EXO-ALPHA-SIALIDASE"/>
    <property type="match status" value="1"/>
</dbReference>
<dbReference type="GO" id="GO:0004308">
    <property type="term" value="F:exo-alpha-sialidase activity"/>
    <property type="evidence" value="ECO:0007669"/>
    <property type="project" value="UniProtKB-EC"/>
</dbReference>
<evidence type="ECO:0000256" key="6">
    <source>
        <dbReference type="SAM" id="SignalP"/>
    </source>
</evidence>
<evidence type="ECO:0000256" key="5">
    <source>
        <dbReference type="ARBA" id="ARBA00023157"/>
    </source>
</evidence>
<keyword evidence="5" id="KW-1015">Disulfide bond</keyword>
<feature type="signal peptide" evidence="6">
    <location>
        <begin position="1"/>
        <end position="21"/>
    </location>
</feature>
<dbReference type="SUPFAM" id="SSF50939">
    <property type="entry name" value="Sialidases"/>
    <property type="match status" value="1"/>
</dbReference>
<comment type="similarity">
    <text evidence="2">Belongs to the glycosyl hydrolase 33 family.</text>
</comment>
<keyword evidence="10" id="KW-1185">Reference proteome</keyword>
<evidence type="ECO:0000313" key="9">
    <source>
        <dbReference type="EMBL" id="WOO41654.1"/>
    </source>
</evidence>
<keyword evidence="4 6" id="KW-0732">Signal</keyword>
<dbReference type="RefSeq" id="WP_317834138.1">
    <property type="nucleotide sequence ID" value="NZ_CP136920.1"/>
</dbReference>
<evidence type="ECO:0000259" key="8">
    <source>
        <dbReference type="SMART" id="SM00560"/>
    </source>
</evidence>
<dbReference type="GO" id="GO:0005737">
    <property type="term" value="C:cytoplasm"/>
    <property type="evidence" value="ECO:0007669"/>
    <property type="project" value="TreeGrafter"/>
</dbReference>
<dbReference type="SUPFAM" id="SSF49899">
    <property type="entry name" value="Concanavalin A-like lectins/glucanases"/>
    <property type="match status" value="1"/>
</dbReference>
<dbReference type="InterPro" id="IPR013320">
    <property type="entry name" value="ConA-like_dom_sf"/>
</dbReference>
<feature type="domain" description="Laminin G" evidence="7">
    <location>
        <begin position="463"/>
        <end position="592"/>
    </location>
</feature>
<dbReference type="Gene3D" id="2.60.120.200">
    <property type="match status" value="1"/>
</dbReference>
<gene>
    <name evidence="9" type="ORF">RZN69_01040</name>
</gene>
<dbReference type="Proteomes" id="UP001304300">
    <property type="component" value="Chromosome"/>
</dbReference>
<dbReference type="InterPro" id="IPR036278">
    <property type="entry name" value="Sialidase_sf"/>
</dbReference>
<dbReference type="InterPro" id="IPR006558">
    <property type="entry name" value="LamG-like"/>
</dbReference>